<dbReference type="EMBL" id="ML992505">
    <property type="protein sequence ID" value="KAF2224085.1"/>
    <property type="molecule type" value="Genomic_DNA"/>
</dbReference>
<dbReference type="GO" id="GO:0005783">
    <property type="term" value="C:endoplasmic reticulum"/>
    <property type="evidence" value="ECO:0007669"/>
    <property type="project" value="TreeGrafter"/>
</dbReference>
<protein>
    <recommendedName>
        <fullName evidence="11">Palmitoyltransferase</fullName>
        <ecNumber evidence="11">2.3.1.225</ecNumber>
    </recommendedName>
</protein>
<evidence type="ECO:0000256" key="12">
    <source>
        <dbReference type="SAM" id="MobiDB-lite"/>
    </source>
</evidence>
<evidence type="ECO:0000256" key="5">
    <source>
        <dbReference type="ARBA" id="ARBA00023136"/>
    </source>
</evidence>
<keyword evidence="2 11" id="KW-0808">Transferase</keyword>
<feature type="domain" description="Palmitoyltransferase DHHC" evidence="13">
    <location>
        <begin position="187"/>
        <end position="303"/>
    </location>
</feature>
<feature type="transmembrane region" description="Helical" evidence="11">
    <location>
        <begin position="266"/>
        <end position="286"/>
    </location>
</feature>
<evidence type="ECO:0000256" key="3">
    <source>
        <dbReference type="ARBA" id="ARBA00022692"/>
    </source>
</evidence>
<keyword evidence="6" id="KW-0564">Palmitate</keyword>
<evidence type="ECO:0000256" key="1">
    <source>
        <dbReference type="ARBA" id="ARBA00004141"/>
    </source>
</evidence>
<comment type="subcellular location">
    <subcellularLocation>
        <location evidence="1">Membrane</location>
        <topology evidence="1">Multi-pass membrane protein</topology>
    </subcellularLocation>
</comment>
<evidence type="ECO:0000256" key="6">
    <source>
        <dbReference type="ARBA" id="ARBA00023139"/>
    </source>
</evidence>
<comment type="similarity">
    <text evidence="9">Belongs to the DHHC palmitoyltransferase family. PFA5 subfamily.</text>
</comment>
<dbReference type="Proteomes" id="UP000799538">
    <property type="component" value="Unassembled WGS sequence"/>
</dbReference>
<evidence type="ECO:0000256" key="7">
    <source>
        <dbReference type="ARBA" id="ARBA00023288"/>
    </source>
</evidence>
<dbReference type="GO" id="GO:0019706">
    <property type="term" value="F:protein-cysteine S-palmitoyltransferase activity"/>
    <property type="evidence" value="ECO:0007669"/>
    <property type="project" value="UniProtKB-EC"/>
</dbReference>
<evidence type="ECO:0000256" key="2">
    <source>
        <dbReference type="ARBA" id="ARBA00022679"/>
    </source>
</evidence>
<keyword evidence="3 11" id="KW-0812">Transmembrane</keyword>
<reference evidence="15" key="1">
    <citation type="journal article" date="2020" name="Stud. Mycol.">
        <title>101 Dothideomycetes genomes: A test case for predicting lifestyles and emergence of pathogens.</title>
        <authorList>
            <person name="Haridas S."/>
            <person name="Albert R."/>
            <person name="Binder M."/>
            <person name="Bloem J."/>
            <person name="LaButti K."/>
            <person name="Salamov A."/>
            <person name="Andreopoulos B."/>
            <person name="Baker S."/>
            <person name="Barry K."/>
            <person name="Bills G."/>
            <person name="Bluhm B."/>
            <person name="Cannon C."/>
            <person name="Castanera R."/>
            <person name="Culley D."/>
            <person name="Daum C."/>
            <person name="Ezra D."/>
            <person name="Gonzalez J."/>
            <person name="Henrissat B."/>
            <person name="Kuo A."/>
            <person name="Liang C."/>
            <person name="Lipzen A."/>
            <person name="Lutzoni F."/>
            <person name="Magnuson J."/>
            <person name="Mondo S."/>
            <person name="Nolan M."/>
            <person name="Ohm R."/>
            <person name="Pangilinan J."/>
            <person name="Park H.-J."/>
            <person name="Ramirez L."/>
            <person name="Alfaro M."/>
            <person name="Sun H."/>
            <person name="Tritt A."/>
            <person name="Yoshinaga Y."/>
            <person name="Zwiers L.-H."/>
            <person name="Turgeon B."/>
            <person name="Goodwin S."/>
            <person name="Spatafora J."/>
            <person name="Crous P."/>
            <person name="Grigoriev I."/>
        </authorList>
    </citation>
    <scope>NUCLEOTIDE SEQUENCE [LARGE SCALE GENOMIC DNA]</scope>
    <source>
        <strain evidence="15">CECT 20119</strain>
    </source>
</reference>
<keyword evidence="15" id="KW-1185">Reference proteome</keyword>
<evidence type="ECO:0000313" key="14">
    <source>
        <dbReference type="EMBL" id="KAF2224085.1"/>
    </source>
</evidence>
<evidence type="ECO:0000256" key="11">
    <source>
        <dbReference type="RuleBase" id="RU079119"/>
    </source>
</evidence>
<evidence type="ECO:0000256" key="10">
    <source>
        <dbReference type="ARBA" id="ARBA00048048"/>
    </source>
</evidence>
<comment type="catalytic activity">
    <reaction evidence="10 11">
        <text>L-cysteinyl-[protein] + hexadecanoyl-CoA = S-hexadecanoyl-L-cysteinyl-[protein] + CoA</text>
        <dbReference type="Rhea" id="RHEA:36683"/>
        <dbReference type="Rhea" id="RHEA-COMP:10131"/>
        <dbReference type="Rhea" id="RHEA-COMP:11032"/>
        <dbReference type="ChEBI" id="CHEBI:29950"/>
        <dbReference type="ChEBI" id="CHEBI:57287"/>
        <dbReference type="ChEBI" id="CHEBI:57379"/>
        <dbReference type="ChEBI" id="CHEBI:74151"/>
        <dbReference type="EC" id="2.3.1.225"/>
    </reaction>
</comment>
<sequence length="479" mass="53671">MPARNSRPKSLLESRQAVNKWCALIIPLVLIGIVGYATWVFIVQVCVNHFLTPSTADNVPPRPGAAIACITIYLLLLLPMSVCYFRTVFLTHLNPGYIPQGTPNHTLRQTFVEEPRADIEWPCASTTTGADDDAEKRATKKKDVPGWYISTLDLEGIFRGDIAPPSGMEEFYKRDVFQCDPNGLPIWCGTCRNWKPDRVHHCSDVGRCVWKLDHFCPWVGGVVGETNFKFFVQFNGYAALFTAYITVVMAVVIAEQARRGRGLERVTWVVLVALSGLFLMFTGGMVGKSLQDMLMGLTTVDAIDAAKRTVFLAVKLKGGQRTPVPPVEGKRDLSIPWQGTIAYPFVAKGQTLDRPRETFAILCTPPGLNPWDQGNAANWRSVMGERWYDWLLPVKMSPCCDHSSLESMYPLGLRFGELLEDAGIETAAVDEDRRGRRRHKHSGRSEKHGHEHRHKHRRHHELEHGTGKKHRGDTASSST</sequence>
<evidence type="ECO:0000256" key="9">
    <source>
        <dbReference type="ARBA" id="ARBA00038298"/>
    </source>
</evidence>
<dbReference type="AlphaFoldDB" id="A0A6A6GEG5"/>
<feature type="transmembrane region" description="Helical" evidence="11">
    <location>
        <begin position="234"/>
        <end position="254"/>
    </location>
</feature>
<dbReference type="Pfam" id="PF01529">
    <property type="entry name" value="DHHC"/>
    <property type="match status" value="1"/>
</dbReference>
<dbReference type="EC" id="2.3.1.225" evidence="11"/>
<dbReference type="InterPro" id="IPR039859">
    <property type="entry name" value="PFA4/ZDH16/20/ERF2-like"/>
</dbReference>
<keyword evidence="4 11" id="KW-1133">Transmembrane helix</keyword>
<dbReference type="PROSITE" id="PS50216">
    <property type="entry name" value="DHHC"/>
    <property type="match status" value="1"/>
</dbReference>
<evidence type="ECO:0000256" key="4">
    <source>
        <dbReference type="ARBA" id="ARBA00022989"/>
    </source>
</evidence>
<feature type="transmembrane region" description="Helical" evidence="11">
    <location>
        <begin position="21"/>
        <end position="45"/>
    </location>
</feature>
<dbReference type="InterPro" id="IPR001594">
    <property type="entry name" value="Palmitoyltrfase_DHHC"/>
</dbReference>
<comment type="domain">
    <text evidence="11">The DHHC domain is required for palmitoyltransferase activity.</text>
</comment>
<keyword evidence="7" id="KW-0449">Lipoprotein</keyword>
<keyword evidence="8 11" id="KW-0012">Acyltransferase</keyword>
<dbReference type="GO" id="GO:0005794">
    <property type="term" value="C:Golgi apparatus"/>
    <property type="evidence" value="ECO:0007669"/>
    <property type="project" value="TreeGrafter"/>
</dbReference>
<dbReference type="PANTHER" id="PTHR22883:SF23">
    <property type="entry name" value="PALMITOYLTRANSFERASE ZDHHC6"/>
    <property type="match status" value="1"/>
</dbReference>
<organism evidence="14 15">
    <name type="scientific">Elsinoe ampelina</name>
    <dbReference type="NCBI Taxonomy" id="302913"/>
    <lineage>
        <taxon>Eukaryota</taxon>
        <taxon>Fungi</taxon>
        <taxon>Dikarya</taxon>
        <taxon>Ascomycota</taxon>
        <taxon>Pezizomycotina</taxon>
        <taxon>Dothideomycetes</taxon>
        <taxon>Dothideomycetidae</taxon>
        <taxon>Myriangiales</taxon>
        <taxon>Elsinoaceae</taxon>
        <taxon>Elsinoe</taxon>
    </lineage>
</organism>
<keyword evidence="5 11" id="KW-0472">Membrane</keyword>
<dbReference type="GO" id="GO:0006612">
    <property type="term" value="P:protein targeting to membrane"/>
    <property type="evidence" value="ECO:0007669"/>
    <property type="project" value="TreeGrafter"/>
</dbReference>
<evidence type="ECO:0000313" key="15">
    <source>
        <dbReference type="Proteomes" id="UP000799538"/>
    </source>
</evidence>
<gene>
    <name evidence="14" type="ORF">BDZ85DRAFT_260371</name>
</gene>
<dbReference type="PANTHER" id="PTHR22883">
    <property type="entry name" value="ZINC FINGER DHHC DOMAIN CONTAINING PROTEIN"/>
    <property type="match status" value="1"/>
</dbReference>
<feature type="region of interest" description="Disordered" evidence="12">
    <location>
        <begin position="429"/>
        <end position="479"/>
    </location>
</feature>
<dbReference type="GO" id="GO:0016020">
    <property type="term" value="C:membrane"/>
    <property type="evidence" value="ECO:0007669"/>
    <property type="project" value="UniProtKB-SubCell"/>
</dbReference>
<evidence type="ECO:0000259" key="13">
    <source>
        <dbReference type="Pfam" id="PF01529"/>
    </source>
</evidence>
<feature type="compositionally biased region" description="Basic residues" evidence="12">
    <location>
        <begin position="450"/>
        <end position="459"/>
    </location>
</feature>
<feature type="transmembrane region" description="Helical" evidence="11">
    <location>
        <begin position="65"/>
        <end position="85"/>
    </location>
</feature>
<dbReference type="OrthoDB" id="331948at2759"/>
<name>A0A6A6GEG5_9PEZI</name>
<evidence type="ECO:0000256" key="8">
    <source>
        <dbReference type="ARBA" id="ARBA00023315"/>
    </source>
</evidence>
<accession>A0A6A6GEG5</accession>
<proteinExistence type="inferred from homology"/>